<sequence>MTEYATFATYLALSRSEADHRVKADILVGVQLQRSIEGTVDGVHRIGPFRHDPTGEDRVAGYHQKCSQQDLTEYAEFDLQSKCNQVRTEYGRDELLEDRNRRERFRFNDPLTVHG</sequence>
<protein>
    <submittedName>
        <fullName evidence="1">Uncharacterized protein</fullName>
    </submittedName>
</protein>
<dbReference type="AlphaFoldDB" id="A0A6A6K000"/>
<proteinExistence type="predicted"/>
<evidence type="ECO:0000313" key="1">
    <source>
        <dbReference type="EMBL" id="KAF2280659.1"/>
    </source>
</evidence>
<dbReference type="Proteomes" id="UP000800097">
    <property type="component" value="Unassembled WGS sequence"/>
</dbReference>
<keyword evidence="2" id="KW-1185">Reference proteome</keyword>
<dbReference type="GeneID" id="54552647"/>
<dbReference type="RefSeq" id="XP_033658197.1">
    <property type="nucleotide sequence ID" value="XM_033799472.1"/>
</dbReference>
<name>A0A6A6K000_WESOR</name>
<gene>
    <name evidence="1" type="ORF">EI97DRAFT_438121</name>
</gene>
<accession>A0A6A6K000</accession>
<dbReference type="EMBL" id="ML986484">
    <property type="protein sequence ID" value="KAF2280659.1"/>
    <property type="molecule type" value="Genomic_DNA"/>
</dbReference>
<organism evidence="1 2">
    <name type="scientific">Westerdykella ornata</name>
    <dbReference type="NCBI Taxonomy" id="318751"/>
    <lineage>
        <taxon>Eukaryota</taxon>
        <taxon>Fungi</taxon>
        <taxon>Dikarya</taxon>
        <taxon>Ascomycota</taxon>
        <taxon>Pezizomycotina</taxon>
        <taxon>Dothideomycetes</taxon>
        <taxon>Pleosporomycetidae</taxon>
        <taxon>Pleosporales</taxon>
        <taxon>Sporormiaceae</taxon>
        <taxon>Westerdykella</taxon>
    </lineage>
</organism>
<evidence type="ECO:0000313" key="2">
    <source>
        <dbReference type="Proteomes" id="UP000800097"/>
    </source>
</evidence>
<reference evidence="1" key="1">
    <citation type="journal article" date="2020" name="Stud. Mycol.">
        <title>101 Dothideomycetes genomes: a test case for predicting lifestyles and emergence of pathogens.</title>
        <authorList>
            <person name="Haridas S."/>
            <person name="Albert R."/>
            <person name="Binder M."/>
            <person name="Bloem J."/>
            <person name="Labutti K."/>
            <person name="Salamov A."/>
            <person name="Andreopoulos B."/>
            <person name="Baker S."/>
            <person name="Barry K."/>
            <person name="Bills G."/>
            <person name="Bluhm B."/>
            <person name="Cannon C."/>
            <person name="Castanera R."/>
            <person name="Culley D."/>
            <person name="Daum C."/>
            <person name="Ezra D."/>
            <person name="Gonzalez J."/>
            <person name="Henrissat B."/>
            <person name="Kuo A."/>
            <person name="Liang C."/>
            <person name="Lipzen A."/>
            <person name="Lutzoni F."/>
            <person name="Magnuson J."/>
            <person name="Mondo S."/>
            <person name="Nolan M."/>
            <person name="Ohm R."/>
            <person name="Pangilinan J."/>
            <person name="Park H.-J."/>
            <person name="Ramirez L."/>
            <person name="Alfaro M."/>
            <person name="Sun H."/>
            <person name="Tritt A."/>
            <person name="Yoshinaga Y."/>
            <person name="Zwiers L.-H."/>
            <person name="Turgeon B."/>
            <person name="Goodwin S."/>
            <person name="Spatafora J."/>
            <person name="Crous P."/>
            <person name="Grigoriev I."/>
        </authorList>
    </citation>
    <scope>NUCLEOTIDE SEQUENCE</scope>
    <source>
        <strain evidence="1">CBS 379.55</strain>
    </source>
</reference>